<keyword evidence="4" id="KW-1185">Reference proteome</keyword>
<evidence type="ECO:0000313" key="4">
    <source>
        <dbReference type="Proteomes" id="UP000550707"/>
    </source>
</evidence>
<accession>A0A7J8HD11</accession>
<feature type="region of interest" description="Disordered" evidence="1">
    <location>
        <begin position="41"/>
        <end position="104"/>
    </location>
</feature>
<dbReference type="InterPro" id="IPR003117">
    <property type="entry name" value="cAMP_dep_PK_reg_su_I/II_a/b"/>
</dbReference>
<evidence type="ECO:0000313" key="3">
    <source>
        <dbReference type="EMBL" id="KAF6470163.1"/>
    </source>
</evidence>
<dbReference type="Proteomes" id="UP000550707">
    <property type="component" value="Unassembled WGS sequence"/>
</dbReference>
<feature type="compositionally biased region" description="Acidic residues" evidence="1">
    <location>
        <begin position="86"/>
        <end position="98"/>
    </location>
</feature>
<dbReference type="FunFam" id="1.20.890.10:FF:000002">
    <property type="entry name" value="cAMP-dependent protein kinase type II-alpha regulatory subunit"/>
    <property type="match status" value="1"/>
</dbReference>
<feature type="domain" description="RIIa" evidence="2">
    <location>
        <begin position="7"/>
        <end position="44"/>
    </location>
</feature>
<dbReference type="Gene3D" id="1.20.890.10">
    <property type="entry name" value="cAMP-dependent protein kinase regulatory subunit, dimerization-anchoring domain"/>
    <property type="match status" value="1"/>
</dbReference>
<evidence type="ECO:0000256" key="1">
    <source>
        <dbReference type="SAM" id="MobiDB-lite"/>
    </source>
</evidence>
<protein>
    <submittedName>
        <fullName evidence="3">Protein kinase cAMP-dependent type II regulatory subunit beta</fullName>
    </submittedName>
</protein>
<evidence type="ECO:0000259" key="2">
    <source>
        <dbReference type="SMART" id="SM00394"/>
    </source>
</evidence>
<name>A0A7J8HD11_MOLMO</name>
<sequence>MSIEIPAGLTELLQGFTVEVLRHQPADLLEFALQHFTRLQQENEREGAARSGHEGKTWADAGAAAGGGTPSKGVNFAEEPMHTDSENGEQEEEEEEAADTGAFNAPVINRFTRRASGKSEFCLLVVTFFK</sequence>
<dbReference type="SUPFAM" id="SSF47391">
    <property type="entry name" value="Dimerization-anchoring domain of cAMP-dependent PK regulatory subunit"/>
    <property type="match status" value="1"/>
</dbReference>
<dbReference type="Pfam" id="PF02197">
    <property type="entry name" value="RIIa"/>
    <property type="match status" value="1"/>
</dbReference>
<dbReference type="AlphaFoldDB" id="A0A7J8HD11"/>
<dbReference type="EMBL" id="JACASF010000007">
    <property type="protein sequence ID" value="KAF6470163.1"/>
    <property type="molecule type" value="Genomic_DNA"/>
</dbReference>
<feature type="compositionally biased region" description="Basic and acidic residues" evidence="1">
    <location>
        <begin position="41"/>
        <end position="57"/>
    </location>
</feature>
<gene>
    <name evidence="3" type="ORF">HJG59_014801</name>
</gene>
<reference evidence="3 4" key="1">
    <citation type="journal article" date="2020" name="Nature">
        <title>Six reference-quality genomes reveal evolution of bat adaptations.</title>
        <authorList>
            <person name="Jebb D."/>
            <person name="Huang Z."/>
            <person name="Pippel M."/>
            <person name="Hughes G.M."/>
            <person name="Lavrichenko K."/>
            <person name="Devanna P."/>
            <person name="Winkler S."/>
            <person name="Jermiin L.S."/>
            <person name="Skirmuntt E.C."/>
            <person name="Katzourakis A."/>
            <person name="Burkitt-Gray L."/>
            <person name="Ray D.A."/>
            <person name="Sullivan K.A.M."/>
            <person name="Roscito J.G."/>
            <person name="Kirilenko B.M."/>
            <person name="Davalos L.M."/>
            <person name="Corthals A.P."/>
            <person name="Power M.L."/>
            <person name="Jones G."/>
            <person name="Ransome R.D."/>
            <person name="Dechmann D.K.N."/>
            <person name="Locatelli A.G."/>
            <person name="Puechmaille S.J."/>
            <person name="Fedrigo O."/>
            <person name="Jarvis E.D."/>
            <person name="Hiller M."/>
            <person name="Vernes S.C."/>
            <person name="Myers E.W."/>
            <person name="Teeling E.C."/>
        </authorList>
    </citation>
    <scope>NUCLEOTIDE SEQUENCE [LARGE SCALE GENOMIC DNA]</scope>
    <source>
        <strain evidence="3">MMolMol1</strain>
        <tissue evidence="3">Muscle</tissue>
    </source>
</reference>
<comment type="caution">
    <text evidence="3">The sequence shown here is derived from an EMBL/GenBank/DDBJ whole genome shotgun (WGS) entry which is preliminary data.</text>
</comment>
<organism evidence="3 4">
    <name type="scientific">Molossus molossus</name>
    <name type="common">Pallas' mastiff bat</name>
    <name type="synonym">Vespertilio molossus</name>
    <dbReference type="NCBI Taxonomy" id="27622"/>
    <lineage>
        <taxon>Eukaryota</taxon>
        <taxon>Metazoa</taxon>
        <taxon>Chordata</taxon>
        <taxon>Craniata</taxon>
        <taxon>Vertebrata</taxon>
        <taxon>Euteleostomi</taxon>
        <taxon>Mammalia</taxon>
        <taxon>Eutheria</taxon>
        <taxon>Laurasiatheria</taxon>
        <taxon>Chiroptera</taxon>
        <taxon>Yangochiroptera</taxon>
        <taxon>Molossidae</taxon>
        <taxon>Molossus</taxon>
    </lineage>
</organism>
<dbReference type="SMART" id="SM00394">
    <property type="entry name" value="RIIa"/>
    <property type="match status" value="1"/>
</dbReference>
<proteinExistence type="predicted"/>